<gene>
    <name evidence="5" type="ORF">DYL72_11040</name>
</gene>
<protein>
    <submittedName>
        <fullName evidence="5">Lytic murein transglycosylase</fullName>
    </submittedName>
</protein>
<dbReference type="Gene3D" id="1.10.1240.20">
    <property type="entry name" value="Lytic transglycosylase, superhelical linker domain"/>
    <property type="match status" value="1"/>
</dbReference>
<accession>A0A289GA79</accession>
<dbReference type="SUPFAM" id="SSF48435">
    <property type="entry name" value="Bacterial muramidases"/>
    <property type="match status" value="1"/>
</dbReference>
<dbReference type="InterPro" id="IPR008258">
    <property type="entry name" value="Transglycosylase_SLT_dom_1"/>
</dbReference>
<dbReference type="Proteomes" id="UP000256923">
    <property type="component" value="Chromosome 1"/>
</dbReference>
<dbReference type="InterPro" id="IPR012289">
    <property type="entry name" value="Lytic_TGlycosylase_superhlx_L"/>
</dbReference>
<name>A0A289GA79_VIBAN</name>
<dbReference type="Pfam" id="PF14718">
    <property type="entry name" value="SLT_L"/>
    <property type="match status" value="1"/>
</dbReference>
<dbReference type="CDD" id="cd13401">
    <property type="entry name" value="Slt70-like"/>
    <property type="match status" value="1"/>
</dbReference>
<sequence>MLWIGREHMALMHFIRPQRLLSSILALSSLVCGTAFSGAIEDLDSQRELYDQAQRWLDEDKVDEAKKIRNKIKNYPLTPYLDYRSLLVDIGNKPPLAVQVFIDTHQDFPFSNRIRAPYLDALAAKGKWATLLDFQKAEPNDEPYRCHYYNAYYQTGQRDIAFKGAQKLWLSGSSISDACDPLFTAWSEQGGLTDDWLLKRMLLAFDGRNLTLMKYLQKKLVKPKSQATAQAMIDLYRSPENVLTFAKQYTDGTFNQQSIQFALEKLARQDAKLAQSVYQTLLDQKILADAYQRPIAEYIARILLDTEEQALANWRDSVIAQSSNSLLLEQRIRKALTVGRWDEVKFWTEQLPADEKASLRWQYWLGRADIALGDEAKGLQRLNAMIGQRNFYSVAAANMVKQSVNYPSTSIKLNPNLLTPYKKALVRIQELIERDKIAAAKSEWKWLLDRADTKEKEMLAAYADSQRWHSLTVTASISARMWDNMQLRFPLAHQWWFNFYGQKHDIDPIMLMSLARQESGMDVEAQSPVGARGIMQIMPSTAKYTAKKYQLTYNDEQELYEVGKNIEIGSHYLNGLLEQYSDNRIFAFAAYNAGPNRVNQWREKTQGKLDAYAFIEAIPFRETRGYVQNILMFETYYRDLMGIEGEFLNQDELNTKY</sequence>
<dbReference type="AlphaFoldDB" id="A0A289GA79"/>
<dbReference type="Pfam" id="PF00760">
    <property type="entry name" value="Cucumo_coat"/>
    <property type="match status" value="1"/>
</dbReference>
<evidence type="ECO:0000259" key="4">
    <source>
        <dbReference type="Pfam" id="PF14718"/>
    </source>
</evidence>
<dbReference type="Pfam" id="PF01464">
    <property type="entry name" value="SLT"/>
    <property type="match status" value="1"/>
</dbReference>
<evidence type="ECO:0000256" key="2">
    <source>
        <dbReference type="ARBA" id="ARBA00022729"/>
    </source>
</evidence>
<evidence type="ECO:0000313" key="6">
    <source>
        <dbReference type="Proteomes" id="UP000256923"/>
    </source>
</evidence>
<organism evidence="5 6">
    <name type="scientific">Vibrio anguillarum</name>
    <name type="common">Listonella anguillarum</name>
    <dbReference type="NCBI Taxonomy" id="55601"/>
    <lineage>
        <taxon>Bacteria</taxon>
        <taxon>Pseudomonadati</taxon>
        <taxon>Pseudomonadota</taxon>
        <taxon>Gammaproteobacteria</taxon>
        <taxon>Vibrionales</taxon>
        <taxon>Vibrionaceae</taxon>
        <taxon>Vibrio</taxon>
    </lineage>
</organism>
<dbReference type="InterPro" id="IPR008939">
    <property type="entry name" value="Lytic_TGlycosylase_superhlx_U"/>
</dbReference>
<feature type="domain" description="Lytic transglycosylase superhelical linker" evidence="4">
    <location>
        <begin position="421"/>
        <end position="485"/>
    </location>
</feature>
<evidence type="ECO:0000256" key="1">
    <source>
        <dbReference type="ARBA" id="ARBA00007734"/>
    </source>
</evidence>
<dbReference type="Gene3D" id="1.10.530.10">
    <property type="match status" value="1"/>
</dbReference>
<dbReference type="SUPFAM" id="SSF53955">
    <property type="entry name" value="Lysozyme-like"/>
    <property type="match status" value="1"/>
</dbReference>
<proteinExistence type="inferred from homology"/>
<dbReference type="InterPro" id="IPR037061">
    <property type="entry name" value="Lytic_TGlycoase_superhlx_L_sf"/>
</dbReference>
<dbReference type="GO" id="GO:0042597">
    <property type="term" value="C:periplasmic space"/>
    <property type="evidence" value="ECO:0007669"/>
    <property type="project" value="InterPro"/>
</dbReference>
<evidence type="ECO:0000313" key="5">
    <source>
        <dbReference type="EMBL" id="AZS25497.1"/>
    </source>
</evidence>
<comment type="similarity">
    <text evidence="1">Belongs to the transglycosylase Slt family.</text>
</comment>
<dbReference type="PANTHER" id="PTHR37423">
    <property type="entry name" value="SOLUBLE LYTIC MUREIN TRANSGLYCOSYLASE-RELATED"/>
    <property type="match status" value="1"/>
</dbReference>
<evidence type="ECO:0000259" key="3">
    <source>
        <dbReference type="Pfam" id="PF01464"/>
    </source>
</evidence>
<dbReference type="EMBL" id="CP034672">
    <property type="protein sequence ID" value="AZS25497.1"/>
    <property type="molecule type" value="Genomic_DNA"/>
</dbReference>
<dbReference type="Gene3D" id="1.25.20.10">
    <property type="entry name" value="Bacterial muramidases"/>
    <property type="match status" value="1"/>
</dbReference>
<dbReference type="GO" id="GO:0004553">
    <property type="term" value="F:hydrolase activity, hydrolyzing O-glycosyl compounds"/>
    <property type="evidence" value="ECO:0007669"/>
    <property type="project" value="InterPro"/>
</dbReference>
<keyword evidence="2" id="KW-0732">Signal</keyword>
<feature type="domain" description="Transglycosylase SLT" evidence="3">
    <location>
        <begin position="497"/>
        <end position="610"/>
    </location>
</feature>
<dbReference type="PANTHER" id="PTHR37423:SF5">
    <property type="entry name" value="SOLUBLE LYTIC MUREIN TRANSGLYCOSYLASE"/>
    <property type="match status" value="1"/>
</dbReference>
<dbReference type="InterPro" id="IPR023346">
    <property type="entry name" value="Lysozyme-like_dom_sf"/>
</dbReference>
<reference evidence="5 6" key="1">
    <citation type="submission" date="2018-12" db="EMBL/GenBank/DDBJ databases">
        <title>Characterization and Draft Genome of Vibrio anguillarum J360 Marine Pathogen Isolated from an Outbreak in Lumpfish (Cyclopterus lumpus).</title>
        <authorList>
            <person name="Vasquez J.I."/>
            <person name="Cao T."/>
            <person name="Chakraborty S."/>
            <person name="Gnanagobal H."/>
            <person name="Wescot J."/>
            <person name="Boyce D."/>
            <person name="Santander J."/>
        </authorList>
    </citation>
    <scope>NUCLEOTIDE SEQUENCE [LARGE SCALE GENOMIC DNA]</scope>
    <source>
        <strain evidence="5 6">J360</strain>
    </source>
</reference>